<protein>
    <submittedName>
        <fullName evidence="1">Chromosome partitioning protein</fullName>
    </submittedName>
</protein>
<dbReference type="InterPro" id="IPR050678">
    <property type="entry name" value="DNA_Partitioning_ATPase"/>
</dbReference>
<organism evidence="1 2">
    <name type="scientific">Hansschlegelia beijingensis</name>
    <dbReference type="NCBI Taxonomy" id="1133344"/>
    <lineage>
        <taxon>Bacteria</taxon>
        <taxon>Pseudomonadati</taxon>
        <taxon>Pseudomonadota</taxon>
        <taxon>Alphaproteobacteria</taxon>
        <taxon>Hyphomicrobiales</taxon>
        <taxon>Methylopilaceae</taxon>
        <taxon>Hansschlegelia</taxon>
    </lineage>
</organism>
<gene>
    <name evidence="1" type="ORF">GGR24_000466</name>
</gene>
<name>A0A7W6D265_9HYPH</name>
<dbReference type="InterPro" id="IPR027417">
    <property type="entry name" value="P-loop_NTPase"/>
</dbReference>
<evidence type="ECO:0000313" key="2">
    <source>
        <dbReference type="Proteomes" id="UP000528964"/>
    </source>
</evidence>
<sequence length="213" mass="23027">MECVAFISQKGGSAKTTSLISVSVAAARMERAGVLILDTDIAQGSALAWRGRRNAPWPVVEACRLADVDRRLRRARDEGFDLVFVDTAGRDDPALTGLIACSDFVAVPCRPTVLDRDAIAPNVWSCRRAGVAFGVLLTCVKANTEARVQQIRDYHRRSGGCVLDAQLSDRVRYQSAIASGLSVSEMSGDPELADEPKVAWRAIRRRLAQTAGA</sequence>
<dbReference type="SUPFAM" id="SSF52540">
    <property type="entry name" value="P-loop containing nucleoside triphosphate hydrolases"/>
    <property type="match status" value="1"/>
</dbReference>
<dbReference type="PANTHER" id="PTHR13696">
    <property type="entry name" value="P-LOOP CONTAINING NUCLEOSIDE TRIPHOSPHATE HYDROLASE"/>
    <property type="match status" value="1"/>
</dbReference>
<comment type="caution">
    <text evidence="1">The sequence shown here is derived from an EMBL/GenBank/DDBJ whole genome shotgun (WGS) entry which is preliminary data.</text>
</comment>
<evidence type="ECO:0000313" key="1">
    <source>
        <dbReference type="EMBL" id="MBB3971833.1"/>
    </source>
</evidence>
<dbReference type="AlphaFoldDB" id="A0A7W6D265"/>
<dbReference type="InterPro" id="IPR009744">
    <property type="entry name" value="VirC1"/>
</dbReference>
<keyword evidence="2" id="KW-1185">Reference proteome</keyword>
<dbReference type="Pfam" id="PF07015">
    <property type="entry name" value="VirC1"/>
    <property type="match status" value="1"/>
</dbReference>
<accession>A0A7W6D265</accession>
<dbReference type="RefSeq" id="WP_183393679.1">
    <property type="nucleotide sequence ID" value="NZ_JACIDR010000001.1"/>
</dbReference>
<reference evidence="1 2" key="1">
    <citation type="submission" date="2020-08" db="EMBL/GenBank/DDBJ databases">
        <title>Genomic Encyclopedia of Type Strains, Phase IV (KMG-IV): sequencing the most valuable type-strain genomes for metagenomic binning, comparative biology and taxonomic classification.</title>
        <authorList>
            <person name="Goeker M."/>
        </authorList>
    </citation>
    <scope>NUCLEOTIDE SEQUENCE [LARGE SCALE GENOMIC DNA]</scope>
    <source>
        <strain evidence="1 2">DSM 25481</strain>
    </source>
</reference>
<dbReference type="Proteomes" id="UP000528964">
    <property type="component" value="Unassembled WGS sequence"/>
</dbReference>
<dbReference type="Gene3D" id="3.40.50.300">
    <property type="entry name" value="P-loop containing nucleotide triphosphate hydrolases"/>
    <property type="match status" value="1"/>
</dbReference>
<proteinExistence type="predicted"/>
<dbReference type="CDD" id="cd02042">
    <property type="entry name" value="ParAB_family"/>
    <property type="match status" value="1"/>
</dbReference>
<dbReference type="PIRSF" id="PIRSF009320">
    <property type="entry name" value="Nuc_binding_HP_1000"/>
    <property type="match status" value="1"/>
</dbReference>
<dbReference type="EMBL" id="JACIDR010000001">
    <property type="protein sequence ID" value="MBB3971833.1"/>
    <property type="molecule type" value="Genomic_DNA"/>
</dbReference>
<dbReference type="PANTHER" id="PTHR13696:SF96">
    <property type="entry name" value="COBQ_COBB_MIND_PARA NUCLEOTIDE BINDING DOMAIN-CONTAINING PROTEIN"/>
    <property type="match status" value="1"/>
</dbReference>